<dbReference type="GO" id="GO:0008360">
    <property type="term" value="P:regulation of cell shape"/>
    <property type="evidence" value="ECO:0007669"/>
    <property type="project" value="UniProtKB-KW"/>
</dbReference>
<feature type="domain" description="Glycosyl transferase family 51" evidence="20">
    <location>
        <begin position="70"/>
        <end position="241"/>
    </location>
</feature>
<evidence type="ECO:0000256" key="16">
    <source>
        <dbReference type="ARBA" id="ARBA00034000"/>
    </source>
</evidence>
<comment type="catalytic activity">
    <reaction evidence="16">
        <text>Preferential cleavage: (Ac)2-L-Lys-D-Ala-|-D-Ala. Also transpeptidation of peptidyl-alanyl moieties that are N-acyl substituents of D-alanine.</text>
        <dbReference type="EC" id="3.4.16.4"/>
    </reaction>
</comment>
<evidence type="ECO:0000256" key="8">
    <source>
        <dbReference type="ARBA" id="ARBA00022676"/>
    </source>
</evidence>
<dbReference type="Gene3D" id="1.10.3810.10">
    <property type="entry name" value="Biosynthetic peptidoglycan transglycosylase-like"/>
    <property type="match status" value="1"/>
</dbReference>
<keyword evidence="12" id="KW-0573">Peptidoglycan synthesis</keyword>
<keyword evidence="9" id="KW-0808">Transferase</keyword>
<evidence type="ECO:0000256" key="14">
    <source>
        <dbReference type="ARBA" id="ARBA00023268"/>
    </source>
</evidence>
<dbReference type="GO" id="GO:0008658">
    <property type="term" value="F:penicillin binding"/>
    <property type="evidence" value="ECO:0007669"/>
    <property type="project" value="InterPro"/>
</dbReference>
<keyword evidence="22" id="KW-1185">Reference proteome</keyword>
<comment type="similarity">
    <text evidence="3">In the C-terminal section; belongs to the transpeptidase family.</text>
</comment>
<keyword evidence="5" id="KW-1003">Cell membrane</keyword>
<dbReference type="GO" id="GO:0006508">
    <property type="term" value="P:proteolysis"/>
    <property type="evidence" value="ECO:0007669"/>
    <property type="project" value="UniProtKB-KW"/>
</dbReference>
<dbReference type="Proteomes" id="UP000831290">
    <property type="component" value="Chromosome"/>
</dbReference>
<keyword evidence="14" id="KW-0511">Multifunctional enzyme</keyword>
<evidence type="ECO:0000313" key="22">
    <source>
        <dbReference type="Proteomes" id="UP000831290"/>
    </source>
</evidence>
<accession>A0A9E6ZNJ3</accession>
<evidence type="ECO:0000256" key="7">
    <source>
        <dbReference type="ARBA" id="ARBA00022670"/>
    </source>
</evidence>
<feature type="domain" description="Penicillin-binding protein transpeptidase" evidence="19">
    <location>
        <begin position="419"/>
        <end position="659"/>
    </location>
</feature>
<evidence type="ECO:0000256" key="18">
    <source>
        <dbReference type="SAM" id="Phobius"/>
    </source>
</evidence>
<sequence>MLKRINVSGRIKIILLIPVLILLCGLIFYLSIYFGAWGSIPGTDELKELKQAQSTQLLDKDEKLIGKYYIFDRQPVKFEDFPRYLINALIATEDARFYEHKGVDNRSIARVFLKTILLGDKSSGGGSTITTQLAKNLFGRNNYGVFSILVNKVKEAIIAKRLEEIYSKEEIITLYLNTVPFSDNTYGIESASQKFFSKHVSNLTLAEAATLIGTLKASHSYNPRLFPERSQLRRDVVIKQMVKYDYLSEEEANECINEKLEINYQFFNHDDGLAPYFREHIKQELKIILKELKKEDGSEYDIYKDGLKVFTTLDSKLQEYAEEAMKENMLKLQAEFEKSYGKNAPWLKKGNITSDVLKKSLKYQQLKAAGLSDKEIKDSLSKKVEMEVFSWNGNLMKNLSPVDSLKYYLKFLNTGLISIEPQTGAVRAYIGGINYKNFKYDHVSQSKRQVGSTFKPIVYTAAIENGMDPCTYFSAREITYTDMENWTPENATNEDEESDEHINYSLKYALSNSVNTVAVKVLDHVGIDSVIAQAKRMGITDELPQVPSLALGVAEIQLKDIAGAYASYVNSGKPVKPYYIEKIEDKNGNVLFNFEPEAEKKPAFSDKTRFVMLEMMKATVDSGTAKRLRKFYKLPNDIAGKTGTTQNNKDGWFVGLTPKLVTVTWVGNDDHRIGFKTTAMGQGANTALPIFASLYQKINAHEEFNYITAARFEKADNNILESLQCESIKRDGFFKRLFGKKKKEKEFGEKKKGIFSFLKKKDK</sequence>
<comment type="subcellular location">
    <subcellularLocation>
        <location evidence="1">Cell membrane</location>
    </subcellularLocation>
</comment>
<evidence type="ECO:0000256" key="2">
    <source>
        <dbReference type="ARBA" id="ARBA00004752"/>
    </source>
</evidence>
<keyword evidence="6" id="KW-0121">Carboxypeptidase</keyword>
<evidence type="ECO:0000256" key="13">
    <source>
        <dbReference type="ARBA" id="ARBA00023136"/>
    </source>
</evidence>
<keyword evidence="11" id="KW-0133">Cell shape</keyword>
<comment type="catalytic activity">
    <reaction evidence="17">
        <text>[GlcNAc-(1-&gt;4)-Mur2Ac(oyl-L-Ala-gamma-D-Glu-L-Lys-D-Ala-D-Ala)](n)-di-trans,octa-cis-undecaprenyl diphosphate + beta-D-GlcNAc-(1-&gt;4)-Mur2Ac(oyl-L-Ala-gamma-D-Glu-L-Lys-D-Ala-D-Ala)-di-trans,octa-cis-undecaprenyl diphosphate = [GlcNAc-(1-&gt;4)-Mur2Ac(oyl-L-Ala-gamma-D-Glu-L-Lys-D-Ala-D-Ala)](n+1)-di-trans,octa-cis-undecaprenyl diphosphate + di-trans,octa-cis-undecaprenyl diphosphate + H(+)</text>
        <dbReference type="Rhea" id="RHEA:23708"/>
        <dbReference type="Rhea" id="RHEA-COMP:9602"/>
        <dbReference type="Rhea" id="RHEA-COMP:9603"/>
        <dbReference type="ChEBI" id="CHEBI:15378"/>
        <dbReference type="ChEBI" id="CHEBI:58405"/>
        <dbReference type="ChEBI" id="CHEBI:60033"/>
        <dbReference type="ChEBI" id="CHEBI:78435"/>
        <dbReference type="EC" id="2.4.99.28"/>
    </reaction>
</comment>
<dbReference type="SUPFAM" id="SSF56601">
    <property type="entry name" value="beta-lactamase/transpeptidase-like"/>
    <property type="match status" value="1"/>
</dbReference>
<protein>
    <submittedName>
        <fullName evidence="21">PBP1A family penicillin-binding protein</fullName>
    </submittedName>
</protein>
<evidence type="ECO:0000256" key="11">
    <source>
        <dbReference type="ARBA" id="ARBA00022960"/>
    </source>
</evidence>
<keyword evidence="13 18" id="KW-0472">Membrane</keyword>
<comment type="pathway">
    <text evidence="2">Cell wall biogenesis; peptidoglycan biosynthesis.</text>
</comment>
<dbReference type="EMBL" id="CP094358">
    <property type="protein sequence ID" value="UOB17610.1"/>
    <property type="molecule type" value="Genomic_DNA"/>
</dbReference>
<evidence type="ECO:0000256" key="6">
    <source>
        <dbReference type="ARBA" id="ARBA00022645"/>
    </source>
</evidence>
<comment type="similarity">
    <text evidence="4">In the N-terminal section; belongs to the glycosyltransferase 51 family.</text>
</comment>
<evidence type="ECO:0000256" key="15">
    <source>
        <dbReference type="ARBA" id="ARBA00023316"/>
    </source>
</evidence>
<evidence type="ECO:0000259" key="19">
    <source>
        <dbReference type="Pfam" id="PF00905"/>
    </source>
</evidence>
<keyword evidence="18" id="KW-1133">Transmembrane helix</keyword>
<evidence type="ECO:0000256" key="1">
    <source>
        <dbReference type="ARBA" id="ARBA00004236"/>
    </source>
</evidence>
<evidence type="ECO:0000256" key="10">
    <source>
        <dbReference type="ARBA" id="ARBA00022801"/>
    </source>
</evidence>
<dbReference type="Pfam" id="PF00912">
    <property type="entry name" value="Transgly"/>
    <property type="match status" value="1"/>
</dbReference>
<evidence type="ECO:0000256" key="3">
    <source>
        <dbReference type="ARBA" id="ARBA00007090"/>
    </source>
</evidence>
<keyword evidence="10" id="KW-0378">Hydrolase</keyword>
<reference evidence="21" key="1">
    <citation type="submission" date="2022-03" db="EMBL/GenBank/DDBJ databases">
        <title>Description of Abyssus ytuae gen. nov., sp. nov., a novel member of the family Flavobacteriaceae isolated from the sediment of Mariana Trench.</title>
        <authorList>
            <person name="Zhang J."/>
            <person name="Xu X."/>
        </authorList>
    </citation>
    <scope>NUCLEOTIDE SEQUENCE</scope>
    <source>
        <strain evidence="21">MT3330</strain>
    </source>
</reference>
<keyword evidence="18" id="KW-0812">Transmembrane</keyword>
<dbReference type="InterPro" id="IPR001264">
    <property type="entry name" value="Glyco_trans_51"/>
</dbReference>
<dbReference type="InterPro" id="IPR012338">
    <property type="entry name" value="Beta-lactam/transpept-like"/>
</dbReference>
<evidence type="ECO:0000256" key="4">
    <source>
        <dbReference type="ARBA" id="ARBA00007739"/>
    </source>
</evidence>
<dbReference type="InterPro" id="IPR036950">
    <property type="entry name" value="PBP_transglycosylase"/>
</dbReference>
<evidence type="ECO:0000259" key="20">
    <source>
        <dbReference type="Pfam" id="PF00912"/>
    </source>
</evidence>
<dbReference type="InterPro" id="IPR001460">
    <property type="entry name" value="PCN-bd_Tpept"/>
</dbReference>
<evidence type="ECO:0000256" key="9">
    <source>
        <dbReference type="ARBA" id="ARBA00022679"/>
    </source>
</evidence>
<proteinExistence type="inferred from homology"/>
<dbReference type="KEGG" id="fbm:MQE35_17955"/>
<dbReference type="GO" id="GO:0008955">
    <property type="term" value="F:peptidoglycan glycosyltransferase activity"/>
    <property type="evidence" value="ECO:0007669"/>
    <property type="project" value="UniProtKB-EC"/>
</dbReference>
<dbReference type="InterPro" id="IPR023346">
    <property type="entry name" value="Lysozyme-like_dom_sf"/>
</dbReference>
<evidence type="ECO:0000256" key="12">
    <source>
        <dbReference type="ARBA" id="ARBA00022984"/>
    </source>
</evidence>
<dbReference type="Gene3D" id="3.40.710.10">
    <property type="entry name" value="DD-peptidase/beta-lactamase superfamily"/>
    <property type="match status" value="2"/>
</dbReference>
<dbReference type="GO" id="GO:0009252">
    <property type="term" value="P:peptidoglycan biosynthetic process"/>
    <property type="evidence" value="ECO:0007669"/>
    <property type="project" value="UniProtKB-KW"/>
</dbReference>
<evidence type="ECO:0000256" key="17">
    <source>
        <dbReference type="ARBA" id="ARBA00049902"/>
    </source>
</evidence>
<dbReference type="AlphaFoldDB" id="A0A9E6ZNJ3"/>
<dbReference type="GO" id="GO:0005886">
    <property type="term" value="C:plasma membrane"/>
    <property type="evidence" value="ECO:0007669"/>
    <property type="project" value="UniProtKB-SubCell"/>
</dbReference>
<feature type="transmembrane region" description="Helical" evidence="18">
    <location>
        <begin position="12"/>
        <end position="37"/>
    </location>
</feature>
<dbReference type="RefSeq" id="WP_255843192.1">
    <property type="nucleotide sequence ID" value="NZ_CP094358.1"/>
</dbReference>
<dbReference type="PANTHER" id="PTHR32282:SF11">
    <property type="entry name" value="PENICILLIN-BINDING PROTEIN 1B"/>
    <property type="match status" value="1"/>
</dbReference>
<dbReference type="Pfam" id="PF00905">
    <property type="entry name" value="Transpeptidase"/>
    <property type="match status" value="1"/>
</dbReference>
<dbReference type="GO" id="GO:0030288">
    <property type="term" value="C:outer membrane-bounded periplasmic space"/>
    <property type="evidence" value="ECO:0007669"/>
    <property type="project" value="TreeGrafter"/>
</dbReference>
<dbReference type="SUPFAM" id="SSF53955">
    <property type="entry name" value="Lysozyme-like"/>
    <property type="match status" value="1"/>
</dbReference>
<evidence type="ECO:0000256" key="5">
    <source>
        <dbReference type="ARBA" id="ARBA00022475"/>
    </source>
</evidence>
<name>A0A9E6ZNJ3_9FLAO</name>
<keyword evidence="7" id="KW-0645">Protease</keyword>
<dbReference type="NCBIfam" id="TIGR02074">
    <property type="entry name" value="PBP_1a_fam"/>
    <property type="match status" value="1"/>
</dbReference>
<evidence type="ECO:0000313" key="21">
    <source>
        <dbReference type="EMBL" id="UOB17610.1"/>
    </source>
</evidence>
<keyword evidence="8" id="KW-0328">Glycosyltransferase</keyword>
<gene>
    <name evidence="21" type="ORF">MQE35_17955</name>
</gene>
<dbReference type="PANTHER" id="PTHR32282">
    <property type="entry name" value="BINDING PROTEIN TRANSPEPTIDASE, PUTATIVE-RELATED"/>
    <property type="match status" value="1"/>
</dbReference>
<dbReference type="GO" id="GO:0071555">
    <property type="term" value="P:cell wall organization"/>
    <property type="evidence" value="ECO:0007669"/>
    <property type="project" value="UniProtKB-KW"/>
</dbReference>
<organism evidence="21 22">
    <name type="scientific">Abyssalbus ytuae</name>
    <dbReference type="NCBI Taxonomy" id="2926907"/>
    <lineage>
        <taxon>Bacteria</taxon>
        <taxon>Pseudomonadati</taxon>
        <taxon>Bacteroidota</taxon>
        <taxon>Flavobacteriia</taxon>
        <taxon>Flavobacteriales</taxon>
        <taxon>Flavobacteriaceae</taxon>
        <taxon>Abyssalbus</taxon>
    </lineage>
</organism>
<keyword evidence="15" id="KW-0961">Cell wall biogenesis/degradation</keyword>
<dbReference type="GO" id="GO:0009002">
    <property type="term" value="F:serine-type D-Ala-D-Ala carboxypeptidase activity"/>
    <property type="evidence" value="ECO:0007669"/>
    <property type="project" value="UniProtKB-EC"/>
</dbReference>
<dbReference type="InterPro" id="IPR050396">
    <property type="entry name" value="Glycosyltr_51/Transpeptidase"/>
</dbReference>